<comment type="caution">
    <text evidence="3">The sequence shown here is derived from an EMBL/GenBank/DDBJ whole genome shotgun (WGS) entry which is preliminary data.</text>
</comment>
<feature type="signal peptide" evidence="2">
    <location>
        <begin position="1"/>
        <end position="19"/>
    </location>
</feature>
<evidence type="ECO:0000313" key="4">
    <source>
        <dbReference type="Proteomes" id="UP001163046"/>
    </source>
</evidence>
<reference evidence="3" key="1">
    <citation type="submission" date="2023-01" db="EMBL/GenBank/DDBJ databases">
        <title>Genome assembly of the deep-sea coral Lophelia pertusa.</title>
        <authorList>
            <person name="Herrera S."/>
            <person name="Cordes E."/>
        </authorList>
    </citation>
    <scope>NUCLEOTIDE SEQUENCE</scope>
    <source>
        <strain evidence="3">USNM1676648</strain>
        <tissue evidence="3">Polyp</tissue>
    </source>
</reference>
<dbReference type="AlphaFoldDB" id="A0A9X0CUI8"/>
<name>A0A9X0CUI8_9CNID</name>
<dbReference type="EMBL" id="MU826827">
    <property type="protein sequence ID" value="KAJ7374713.1"/>
    <property type="molecule type" value="Genomic_DNA"/>
</dbReference>
<evidence type="ECO:0000256" key="2">
    <source>
        <dbReference type="SAM" id="SignalP"/>
    </source>
</evidence>
<keyword evidence="2" id="KW-0732">Signal</keyword>
<dbReference type="Proteomes" id="UP001163046">
    <property type="component" value="Unassembled WGS sequence"/>
</dbReference>
<gene>
    <name evidence="3" type="ORF">OS493_005059</name>
</gene>
<organism evidence="3 4">
    <name type="scientific">Desmophyllum pertusum</name>
    <dbReference type="NCBI Taxonomy" id="174260"/>
    <lineage>
        <taxon>Eukaryota</taxon>
        <taxon>Metazoa</taxon>
        <taxon>Cnidaria</taxon>
        <taxon>Anthozoa</taxon>
        <taxon>Hexacorallia</taxon>
        <taxon>Scleractinia</taxon>
        <taxon>Caryophylliina</taxon>
        <taxon>Caryophylliidae</taxon>
        <taxon>Desmophyllum</taxon>
    </lineage>
</organism>
<feature type="chain" id="PRO_5040867548" evidence="2">
    <location>
        <begin position="20"/>
        <end position="122"/>
    </location>
</feature>
<evidence type="ECO:0000313" key="3">
    <source>
        <dbReference type="EMBL" id="KAJ7374713.1"/>
    </source>
</evidence>
<protein>
    <submittedName>
        <fullName evidence="3">Uncharacterized protein</fullName>
    </submittedName>
</protein>
<sequence length="122" mass="13363">MQFMFILLQVSILWGSTTSARQMDEDATSQLNEVLANEKRDALFDARLPPSAGRIPGHSFGKRDTLFDARLPPSAGRIPGHSFGKRDTLFDARLPPSAGRIPGHSFGKRDALSEASPGKRDE</sequence>
<evidence type="ECO:0000256" key="1">
    <source>
        <dbReference type="SAM" id="MobiDB-lite"/>
    </source>
</evidence>
<feature type="region of interest" description="Disordered" evidence="1">
    <location>
        <begin position="70"/>
        <end position="122"/>
    </location>
</feature>
<keyword evidence="4" id="KW-1185">Reference proteome</keyword>
<feature type="compositionally biased region" description="Basic and acidic residues" evidence="1">
    <location>
        <begin position="107"/>
        <end position="122"/>
    </location>
</feature>
<proteinExistence type="predicted"/>
<accession>A0A9X0CUI8</accession>